<name>A0ABR2HQH9_9PEZI</name>
<comment type="caution">
    <text evidence="1">The sequence shown here is derived from an EMBL/GenBank/DDBJ whole genome shotgun (WGS) entry which is preliminary data.</text>
</comment>
<proteinExistence type="predicted"/>
<protein>
    <submittedName>
        <fullName evidence="1">Uncharacterized protein</fullName>
    </submittedName>
</protein>
<organism evidence="1 2">
    <name type="scientific">Apiospora arundinis</name>
    <dbReference type="NCBI Taxonomy" id="335852"/>
    <lineage>
        <taxon>Eukaryota</taxon>
        <taxon>Fungi</taxon>
        <taxon>Dikarya</taxon>
        <taxon>Ascomycota</taxon>
        <taxon>Pezizomycotina</taxon>
        <taxon>Sordariomycetes</taxon>
        <taxon>Xylariomycetidae</taxon>
        <taxon>Amphisphaeriales</taxon>
        <taxon>Apiosporaceae</taxon>
        <taxon>Apiospora</taxon>
    </lineage>
</organism>
<gene>
    <name evidence="1" type="ORF">PGQ11_013426</name>
</gene>
<evidence type="ECO:0000313" key="1">
    <source>
        <dbReference type="EMBL" id="KAK8850947.1"/>
    </source>
</evidence>
<accession>A0ABR2HQH9</accession>
<sequence length="77" mass="8969">MCKVIIDYYRCQLCKRKVGDSHHRNSSWDPCNAKHNYSAACENYTPRFVYHDEDLCAEGTGCQESDFSKAYYAAFKK</sequence>
<evidence type="ECO:0000313" key="2">
    <source>
        <dbReference type="Proteomes" id="UP001390339"/>
    </source>
</evidence>
<keyword evidence="2" id="KW-1185">Reference proteome</keyword>
<reference evidence="1 2" key="1">
    <citation type="journal article" date="2024" name="IMA Fungus">
        <title>Apiospora arundinis, a panoply of carbohydrate-active enzymes and secondary metabolites.</title>
        <authorList>
            <person name="Sorensen T."/>
            <person name="Petersen C."/>
            <person name="Muurmann A.T."/>
            <person name="Christiansen J.V."/>
            <person name="Brundto M.L."/>
            <person name="Overgaard C.K."/>
            <person name="Boysen A.T."/>
            <person name="Wollenberg R.D."/>
            <person name="Larsen T.O."/>
            <person name="Sorensen J.L."/>
            <person name="Nielsen K.L."/>
            <person name="Sondergaard T.E."/>
        </authorList>
    </citation>
    <scope>NUCLEOTIDE SEQUENCE [LARGE SCALE GENOMIC DNA]</scope>
    <source>
        <strain evidence="1 2">AAU 773</strain>
    </source>
</reference>
<dbReference type="Proteomes" id="UP001390339">
    <property type="component" value="Unassembled WGS sequence"/>
</dbReference>
<dbReference type="EMBL" id="JAPCWZ010000009">
    <property type="protein sequence ID" value="KAK8850947.1"/>
    <property type="molecule type" value="Genomic_DNA"/>
</dbReference>